<gene>
    <name evidence="3" type="ORF">GCM10009627_20670</name>
</gene>
<protein>
    <recommendedName>
        <fullName evidence="5">DUF4232 domain-containing protein</fullName>
    </recommendedName>
</protein>
<keyword evidence="2" id="KW-0472">Membrane</keyword>
<keyword evidence="2" id="KW-0812">Transmembrane</keyword>
<dbReference type="Proteomes" id="UP001501742">
    <property type="component" value="Unassembled WGS sequence"/>
</dbReference>
<accession>A0ABN1ZEB4</accession>
<reference evidence="3 4" key="1">
    <citation type="journal article" date="2019" name="Int. J. Syst. Evol. Microbiol.">
        <title>The Global Catalogue of Microorganisms (GCM) 10K type strain sequencing project: providing services to taxonomists for standard genome sequencing and annotation.</title>
        <authorList>
            <consortium name="The Broad Institute Genomics Platform"/>
            <consortium name="The Broad Institute Genome Sequencing Center for Infectious Disease"/>
            <person name="Wu L."/>
            <person name="Ma J."/>
        </authorList>
    </citation>
    <scope>NUCLEOTIDE SEQUENCE [LARGE SCALE GENOMIC DNA]</scope>
    <source>
        <strain evidence="3 4">JCM 12140</strain>
    </source>
</reference>
<evidence type="ECO:0000256" key="2">
    <source>
        <dbReference type="SAM" id="Phobius"/>
    </source>
</evidence>
<proteinExistence type="predicted"/>
<keyword evidence="4" id="KW-1185">Reference proteome</keyword>
<feature type="transmembrane region" description="Helical" evidence="2">
    <location>
        <begin position="41"/>
        <end position="60"/>
    </location>
</feature>
<feature type="region of interest" description="Disordered" evidence="1">
    <location>
        <begin position="66"/>
        <end position="115"/>
    </location>
</feature>
<evidence type="ECO:0000313" key="3">
    <source>
        <dbReference type="EMBL" id="GAA1493721.1"/>
    </source>
</evidence>
<organism evidence="3 4">
    <name type="scientific">Curtobacterium herbarum</name>
    <dbReference type="NCBI Taxonomy" id="150122"/>
    <lineage>
        <taxon>Bacteria</taxon>
        <taxon>Bacillati</taxon>
        <taxon>Actinomycetota</taxon>
        <taxon>Actinomycetes</taxon>
        <taxon>Micrococcales</taxon>
        <taxon>Microbacteriaceae</taxon>
        <taxon>Curtobacterium</taxon>
    </lineage>
</organism>
<keyword evidence="2" id="KW-1133">Transmembrane helix</keyword>
<sequence>MPGSPARDLHRSRAGVYPVRMSSFRHPVGPERPGTYWRRRALVLGVILLIVVVVVLIVVGRGNGAPAAGPTPGAGASSEAAGAAAGSGSDSGASSSVSGAPSSSPTPSAAARKDGAACATDQIELTPVVDKSVYAAGEDPKIAMSIKNTGTNSCHTDLGSAQQVLTITSGKEQYWSSKDCQTGGTDQDVTLKAGQELTTPAIAWDRTRSSATTCDAARASVTGGGASYHLSVAVGEITSAESVQFVLN</sequence>
<evidence type="ECO:0000256" key="1">
    <source>
        <dbReference type="SAM" id="MobiDB-lite"/>
    </source>
</evidence>
<dbReference type="EMBL" id="BAAAJX010000010">
    <property type="protein sequence ID" value="GAA1493721.1"/>
    <property type="molecule type" value="Genomic_DNA"/>
</dbReference>
<evidence type="ECO:0008006" key="5">
    <source>
        <dbReference type="Google" id="ProtNLM"/>
    </source>
</evidence>
<comment type="caution">
    <text evidence="3">The sequence shown here is derived from an EMBL/GenBank/DDBJ whole genome shotgun (WGS) entry which is preliminary data.</text>
</comment>
<feature type="compositionally biased region" description="Low complexity" evidence="1">
    <location>
        <begin position="66"/>
        <end position="110"/>
    </location>
</feature>
<evidence type="ECO:0000313" key="4">
    <source>
        <dbReference type="Proteomes" id="UP001501742"/>
    </source>
</evidence>
<name>A0ABN1ZEB4_9MICO</name>